<protein>
    <submittedName>
        <fullName evidence="1">Uncharacterized protein</fullName>
    </submittedName>
</protein>
<sequence length="81" mass="8931">MRKANQLTRSKQIAMELIFSLVEISGVAEVALKNADGETESAGHIVRHSLAFIQQAADIALQEVSRQMLKDTEQTKANNHV</sequence>
<comment type="caution">
    <text evidence="1">The sequence shown here is derived from an EMBL/GenBank/DDBJ whole genome shotgun (WGS) entry which is preliminary data.</text>
</comment>
<dbReference type="EMBL" id="DAAUKO010000032">
    <property type="protein sequence ID" value="HAF1616348.1"/>
    <property type="molecule type" value="Genomic_DNA"/>
</dbReference>
<name>A0A742UIG3_SALER</name>
<gene>
    <name evidence="1" type="ORF">G9B49_005426</name>
</gene>
<evidence type="ECO:0000313" key="1">
    <source>
        <dbReference type="EMBL" id="HAF1616348.1"/>
    </source>
</evidence>
<proteinExistence type="predicted"/>
<organism evidence="1">
    <name type="scientific">Salmonella enterica</name>
    <name type="common">Salmonella choleraesuis</name>
    <dbReference type="NCBI Taxonomy" id="28901"/>
    <lineage>
        <taxon>Bacteria</taxon>
        <taxon>Pseudomonadati</taxon>
        <taxon>Pseudomonadota</taxon>
        <taxon>Gammaproteobacteria</taxon>
        <taxon>Enterobacterales</taxon>
        <taxon>Enterobacteriaceae</taxon>
        <taxon>Salmonella</taxon>
    </lineage>
</organism>
<reference evidence="1" key="2">
    <citation type="submission" date="2020-02" db="EMBL/GenBank/DDBJ databases">
        <authorList>
            <consortium name="NCBI Pathogen Detection Project"/>
        </authorList>
    </citation>
    <scope>NUCLEOTIDE SEQUENCE</scope>
    <source>
        <strain evidence="1">MA.03-3818</strain>
    </source>
</reference>
<accession>A0A742UIG3</accession>
<dbReference type="AlphaFoldDB" id="A0A742UIG3"/>
<reference evidence="1" key="1">
    <citation type="journal article" date="2018" name="Genome Biol.">
        <title>SKESA: strategic k-mer extension for scrupulous assemblies.</title>
        <authorList>
            <person name="Souvorov A."/>
            <person name="Agarwala R."/>
            <person name="Lipman D.J."/>
        </authorList>
    </citation>
    <scope>NUCLEOTIDE SEQUENCE</scope>
    <source>
        <strain evidence="1">MA.03-3818</strain>
    </source>
</reference>